<organism evidence="1 2">
    <name type="scientific">Mya arenaria</name>
    <name type="common">Soft-shell clam</name>
    <dbReference type="NCBI Taxonomy" id="6604"/>
    <lineage>
        <taxon>Eukaryota</taxon>
        <taxon>Metazoa</taxon>
        <taxon>Spiralia</taxon>
        <taxon>Lophotrochozoa</taxon>
        <taxon>Mollusca</taxon>
        <taxon>Bivalvia</taxon>
        <taxon>Autobranchia</taxon>
        <taxon>Heteroconchia</taxon>
        <taxon>Euheterodonta</taxon>
        <taxon>Imparidentia</taxon>
        <taxon>Neoheterodontei</taxon>
        <taxon>Myida</taxon>
        <taxon>Myoidea</taxon>
        <taxon>Myidae</taxon>
        <taxon>Mya</taxon>
    </lineage>
</organism>
<protein>
    <submittedName>
        <fullName evidence="1">Uncharacterized protein</fullName>
    </submittedName>
</protein>
<sequence>MLFIFKKKKKILKHCVERSNKWANEIHFRLMQVLDLPAAEATTGNRSDIETIESCENATLTINELNSREESDEEQKQKIIETAAILIKSDINDIVNTKDVYPSFTDISSTEKNIKFLPESLKTFIGELIPENRKVKTALIGQSIMQSSRPTSLGVQVHHHFGSRFLIDTLNSLGFCCSYSEVQKYDSVVNTHTRSRKRHTLPQFVADNVDHNIRTLDGHNTFHGMGIVAASTPGSDVSVPVPRKDISMEEVSSIGNIKGHIVSRAPRDVALTSVRAIRYTVQYRPSWSGFMQIFENPSESFPKKSAITFMPMIDLNPSNATCIYSTLHFVCNQSKMYGKTPVLTFDQPLYQKAMDIVCSEVPSSLVKMIVLRLGGFRIIHLNEFSWKHRSYYDKFWSARHPWNGVCLKCSYTYDVRKSGTASHKRSHAVMITLYIFCFLRTLQNEAESESPGTNESEGLSKEMLQDNNLVNVTKVYDVLGKENSSLLTIGECESLKTLYNLTHTERQRLANNSTARLWIQYMDIVSILQNFIRAERTGN</sequence>
<evidence type="ECO:0000313" key="2">
    <source>
        <dbReference type="Proteomes" id="UP001164746"/>
    </source>
</evidence>
<dbReference type="PANTHER" id="PTHR46704:SF1">
    <property type="entry name" value="TELOMERE LENGTH REGULATION PROTEIN TEL2 HOMOLOG"/>
    <property type="match status" value="1"/>
</dbReference>
<name>A0ABY7E266_MYAAR</name>
<evidence type="ECO:0000313" key="1">
    <source>
        <dbReference type="EMBL" id="WAR04123.1"/>
    </source>
</evidence>
<accession>A0ABY7E266</accession>
<dbReference type="PANTHER" id="PTHR46704">
    <property type="entry name" value="CXC DOMAIN-CONTAINING PROTEIN-RELATED"/>
    <property type="match status" value="1"/>
</dbReference>
<reference evidence="1" key="1">
    <citation type="submission" date="2022-11" db="EMBL/GenBank/DDBJ databases">
        <title>Centuries of genome instability and evolution in soft-shell clam transmissible cancer (bioRxiv).</title>
        <authorList>
            <person name="Hart S.F.M."/>
            <person name="Yonemitsu M.A."/>
            <person name="Giersch R.M."/>
            <person name="Beal B.F."/>
            <person name="Arriagada G."/>
            <person name="Davis B.W."/>
            <person name="Ostrander E.A."/>
            <person name="Goff S.P."/>
            <person name="Metzger M.J."/>
        </authorList>
    </citation>
    <scope>NUCLEOTIDE SEQUENCE</scope>
    <source>
        <strain evidence="1">MELC-2E11</strain>
        <tissue evidence="1">Siphon/mantle</tissue>
    </source>
</reference>
<proteinExistence type="predicted"/>
<keyword evidence="2" id="KW-1185">Reference proteome</keyword>
<dbReference type="Proteomes" id="UP001164746">
    <property type="component" value="Chromosome 5"/>
</dbReference>
<gene>
    <name evidence="1" type="ORF">MAR_019492</name>
</gene>
<dbReference type="EMBL" id="CP111016">
    <property type="protein sequence ID" value="WAR04123.1"/>
    <property type="molecule type" value="Genomic_DNA"/>
</dbReference>